<name>A0A4V4HV23_9HELO</name>
<reference evidence="1 2" key="1">
    <citation type="submission" date="2017-12" db="EMBL/GenBank/DDBJ databases">
        <title>Comparative genomics of Botrytis spp.</title>
        <authorList>
            <person name="Valero-Jimenez C.A."/>
            <person name="Tapia P."/>
            <person name="Veloso J."/>
            <person name="Silva-Moreno E."/>
            <person name="Staats M."/>
            <person name="Valdes J.H."/>
            <person name="Van Kan J.A.L."/>
        </authorList>
    </citation>
    <scope>NUCLEOTIDE SEQUENCE [LARGE SCALE GENOMIC DNA]</scope>
    <source>
        <strain evidence="1 2">MUCL435</strain>
    </source>
</reference>
<keyword evidence="2" id="KW-1185">Reference proteome</keyword>
<accession>A0A4V4HV23</accession>
<dbReference type="Proteomes" id="UP000308671">
    <property type="component" value="Unassembled WGS sequence"/>
</dbReference>
<proteinExistence type="predicted"/>
<comment type="caution">
    <text evidence="1">The sequence shown here is derived from an EMBL/GenBank/DDBJ whole genome shotgun (WGS) entry which is preliminary data.</text>
</comment>
<evidence type="ECO:0000313" key="2">
    <source>
        <dbReference type="Proteomes" id="UP000308671"/>
    </source>
</evidence>
<evidence type="ECO:0000313" key="1">
    <source>
        <dbReference type="EMBL" id="THV51586.1"/>
    </source>
</evidence>
<protein>
    <submittedName>
        <fullName evidence="1">Uncharacterized protein</fullName>
    </submittedName>
</protein>
<gene>
    <name evidence="1" type="ORF">BGAL_0106g00270</name>
</gene>
<dbReference type="EMBL" id="PQXL01000106">
    <property type="protein sequence ID" value="THV51586.1"/>
    <property type="molecule type" value="Genomic_DNA"/>
</dbReference>
<sequence length="84" mass="9184">MRTVMHRLSVTDSAPTIIFLDRSDDFGFFISSDEVGVEYQSIFPMLDGGISWIGGGQGICASHVFNALSLSRAGIEYENLLVPK</sequence>
<organism evidence="1 2">
    <name type="scientific">Botrytis galanthina</name>
    <dbReference type="NCBI Taxonomy" id="278940"/>
    <lineage>
        <taxon>Eukaryota</taxon>
        <taxon>Fungi</taxon>
        <taxon>Dikarya</taxon>
        <taxon>Ascomycota</taxon>
        <taxon>Pezizomycotina</taxon>
        <taxon>Leotiomycetes</taxon>
        <taxon>Helotiales</taxon>
        <taxon>Sclerotiniaceae</taxon>
        <taxon>Botrytis</taxon>
    </lineage>
</organism>
<dbReference type="AlphaFoldDB" id="A0A4V4HV23"/>